<sequence length="299" mass="32528">MSDAGGETCETTDYSKMKVNDLKKILKNRGLPMTGNKQELVERLQSIEAPSEDLLDGSDGEDVLEDGDLERELDESCLMGDDTVMEKNQDKTESTEKEEKHEEKEEPASSSPVKAQATEALQTPEDNPTNGTSNEEAEVPNTTQQKRKISLKAGGSDTSEADKKKLRAERFGAGAEGPPAKADALVKRAERFAANSTTTSTTATSDKTKIPVNEALKKRAERFGILSPAEIKKQHLEKLQARKLRFGNAPATTTVTTKVTAAITAEKTTAPVTLPAGVKPTQLSADERKKLRAERFKLN</sequence>
<dbReference type="InterPro" id="IPR036361">
    <property type="entry name" value="SAP_dom_sf"/>
</dbReference>
<accession>A0A9P0EAL3</accession>
<dbReference type="SMART" id="SM00513">
    <property type="entry name" value="SAP"/>
    <property type="match status" value="1"/>
</dbReference>
<dbReference type="InterPro" id="IPR052240">
    <property type="entry name" value="SAP_domain_ribonucleoprotein"/>
</dbReference>
<feature type="region of interest" description="Disordered" evidence="3">
    <location>
        <begin position="44"/>
        <end position="180"/>
    </location>
</feature>
<feature type="compositionally biased region" description="Basic and acidic residues" evidence="3">
    <location>
        <begin position="84"/>
        <end position="107"/>
    </location>
</feature>
<dbReference type="AlphaFoldDB" id="A0A9P0EAL3"/>
<proteinExistence type="inferred from homology"/>
<gene>
    <name evidence="5" type="ORF">NEZAVI_LOCUS5107</name>
</gene>
<dbReference type="SUPFAM" id="SSF68906">
    <property type="entry name" value="SAP domain"/>
    <property type="match status" value="1"/>
</dbReference>
<dbReference type="GO" id="GO:0005634">
    <property type="term" value="C:nucleus"/>
    <property type="evidence" value="ECO:0007669"/>
    <property type="project" value="TreeGrafter"/>
</dbReference>
<comment type="similarity">
    <text evidence="2">Belongs to the SAP domain-containing ribonucleoprotein family.</text>
</comment>
<keyword evidence="1" id="KW-0597">Phosphoprotein</keyword>
<evidence type="ECO:0000313" key="6">
    <source>
        <dbReference type="Proteomes" id="UP001152798"/>
    </source>
</evidence>
<dbReference type="PROSITE" id="PS50800">
    <property type="entry name" value="SAP"/>
    <property type="match status" value="1"/>
</dbReference>
<evidence type="ECO:0000256" key="3">
    <source>
        <dbReference type="SAM" id="MobiDB-lite"/>
    </source>
</evidence>
<feature type="domain" description="SAP" evidence="4">
    <location>
        <begin position="14"/>
        <end position="48"/>
    </location>
</feature>
<feature type="compositionally biased region" description="Acidic residues" evidence="3">
    <location>
        <begin position="50"/>
        <end position="75"/>
    </location>
</feature>
<dbReference type="PANTHER" id="PTHR46551">
    <property type="entry name" value="SAP DOMAIN-CONTAINING RIBONUCLEOPROTEIN"/>
    <property type="match status" value="1"/>
</dbReference>
<protein>
    <recommendedName>
        <fullName evidence="4">SAP domain-containing protein</fullName>
    </recommendedName>
</protein>
<dbReference type="Pfam" id="PF02037">
    <property type="entry name" value="SAP"/>
    <property type="match status" value="1"/>
</dbReference>
<evidence type="ECO:0000256" key="2">
    <source>
        <dbReference type="ARBA" id="ARBA00046328"/>
    </source>
</evidence>
<feature type="compositionally biased region" description="Polar residues" evidence="3">
    <location>
        <begin position="119"/>
        <end position="144"/>
    </location>
</feature>
<evidence type="ECO:0000259" key="4">
    <source>
        <dbReference type="PROSITE" id="PS50800"/>
    </source>
</evidence>
<evidence type="ECO:0000313" key="5">
    <source>
        <dbReference type="EMBL" id="CAH1394646.1"/>
    </source>
</evidence>
<dbReference type="GO" id="GO:0016973">
    <property type="term" value="P:poly(A)+ mRNA export from nucleus"/>
    <property type="evidence" value="ECO:0007669"/>
    <property type="project" value="TreeGrafter"/>
</dbReference>
<dbReference type="PANTHER" id="PTHR46551:SF1">
    <property type="entry name" value="SAP DOMAIN-CONTAINING RIBONUCLEOPROTEIN"/>
    <property type="match status" value="1"/>
</dbReference>
<dbReference type="InterPro" id="IPR003034">
    <property type="entry name" value="SAP_dom"/>
</dbReference>
<dbReference type="EMBL" id="OV725079">
    <property type="protein sequence ID" value="CAH1394646.1"/>
    <property type="molecule type" value="Genomic_DNA"/>
</dbReference>
<reference evidence="5" key="1">
    <citation type="submission" date="2022-01" db="EMBL/GenBank/DDBJ databases">
        <authorList>
            <person name="King R."/>
        </authorList>
    </citation>
    <scope>NUCLEOTIDE SEQUENCE</scope>
</reference>
<dbReference type="Gene3D" id="1.10.720.30">
    <property type="entry name" value="SAP domain"/>
    <property type="match status" value="1"/>
</dbReference>
<dbReference type="Proteomes" id="UP001152798">
    <property type="component" value="Chromosome 3"/>
</dbReference>
<dbReference type="OrthoDB" id="5837849at2759"/>
<keyword evidence="6" id="KW-1185">Reference proteome</keyword>
<organism evidence="5 6">
    <name type="scientific">Nezara viridula</name>
    <name type="common">Southern green stink bug</name>
    <name type="synonym">Cimex viridulus</name>
    <dbReference type="NCBI Taxonomy" id="85310"/>
    <lineage>
        <taxon>Eukaryota</taxon>
        <taxon>Metazoa</taxon>
        <taxon>Ecdysozoa</taxon>
        <taxon>Arthropoda</taxon>
        <taxon>Hexapoda</taxon>
        <taxon>Insecta</taxon>
        <taxon>Pterygota</taxon>
        <taxon>Neoptera</taxon>
        <taxon>Paraneoptera</taxon>
        <taxon>Hemiptera</taxon>
        <taxon>Heteroptera</taxon>
        <taxon>Panheteroptera</taxon>
        <taxon>Pentatomomorpha</taxon>
        <taxon>Pentatomoidea</taxon>
        <taxon>Pentatomidae</taxon>
        <taxon>Pentatominae</taxon>
        <taxon>Nezara</taxon>
    </lineage>
</organism>
<evidence type="ECO:0000256" key="1">
    <source>
        <dbReference type="ARBA" id="ARBA00022553"/>
    </source>
</evidence>
<name>A0A9P0EAL3_NEZVI</name>